<dbReference type="PANTHER" id="PTHR32305:SF15">
    <property type="entry name" value="PROTEIN RHSA-RELATED"/>
    <property type="match status" value="1"/>
</dbReference>
<dbReference type="InterPro" id="IPR022385">
    <property type="entry name" value="Rhs_assc_core"/>
</dbReference>
<dbReference type="PANTHER" id="PTHR32305">
    <property type="match status" value="1"/>
</dbReference>
<dbReference type="Gene3D" id="2.180.10.10">
    <property type="entry name" value="RHS repeat-associated core"/>
    <property type="match status" value="1"/>
</dbReference>
<sequence length="286" mass="29722">MHVTGNSPLPVRSPAATVLQPRTLLLATDLQQSILAELDRSGPNLRAYTPYGSPSSLRPTSAGLGFNGQLKERPTGWYHLGNGHRVYNPLLMRFHSPDRLSPFDKGGINSYTYSRGDPVNFKDPTGEYPVFVAKLIQPFLTAGLHTAVTGATLIGPKLTGAALNASRISLAGSLTSAAGAALHLSGSALGNHVANVGTAALLTGALTRVAIGAANAYKGRGLWKTITDNLKSLLPSFGSTKNVQPPASITQVTVIPLSDSVPGSSVPTSAGLSGLPIQDASQIRKT</sequence>
<evidence type="ECO:0000313" key="1">
    <source>
        <dbReference type="EMBL" id="MBC2689300.1"/>
    </source>
</evidence>
<keyword evidence="2" id="KW-1185">Reference proteome</keyword>
<dbReference type="NCBIfam" id="TIGR03696">
    <property type="entry name" value="Rhs_assc_core"/>
    <property type="match status" value="1"/>
</dbReference>
<comment type="caution">
    <text evidence="1">The sequence shown here is derived from an EMBL/GenBank/DDBJ whole genome shotgun (WGS) entry which is preliminary data.</text>
</comment>
<reference evidence="1 2" key="1">
    <citation type="submission" date="2020-08" db="EMBL/GenBank/DDBJ databases">
        <title>Pseudomonas sp. nov.</title>
        <authorList>
            <person name="Gieschler S."/>
            <person name="Fiedler G."/>
            <person name="Brinks E."/>
            <person name="Boehnlein C."/>
            <person name="Franz C.M.A.P."/>
            <person name="Kabisch J."/>
        </authorList>
    </citation>
    <scope>NUCLEOTIDE SEQUENCE [LARGE SCALE GENOMIC DNA]</scope>
    <source>
        <strain evidence="1 2">MBT-1</strain>
    </source>
</reference>
<dbReference type="EMBL" id="JACMYG010000004">
    <property type="protein sequence ID" value="MBC2689300.1"/>
    <property type="molecule type" value="Genomic_DNA"/>
</dbReference>
<accession>A0A7X1GC38</accession>
<dbReference type="SUPFAM" id="SSF56399">
    <property type="entry name" value="ADP-ribosylation"/>
    <property type="match status" value="1"/>
</dbReference>
<dbReference type="RefSeq" id="WP_185818102.1">
    <property type="nucleotide sequence ID" value="NZ_JACMYG010000004.1"/>
</dbReference>
<gene>
    <name evidence="1" type="ORF">H7995_05735</name>
</gene>
<dbReference type="Proteomes" id="UP000526003">
    <property type="component" value="Unassembled WGS sequence"/>
</dbReference>
<protein>
    <submittedName>
        <fullName evidence="1">RHS repeat-associated core domain-containing protein</fullName>
    </submittedName>
</protein>
<dbReference type="AlphaFoldDB" id="A0A7X1GC38"/>
<organism evidence="1 2">
    <name type="scientific">Pseudomonas kielensis</name>
    <dbReference type="NCBI Taxonomy" id="2762577"/>
    <lineage>
        <taxon>Bacteria</taxon>
        <taxon>Pseudomonadati</taxon>
        <taxon>Pseudomonadota</taxon>
        <taxon>Gammaproteobacteria</taxon>
        <taxon>Pseudomonadales</taxon>
        <taxon>Pseudomonadaceae</taxon>
        <taxon>Pseudomonas</taxon>
    </lineage>
</organism>
<dbReference type="InterPro" id="IPR050708">
    <property type="entry name" value="T6SS_VgrG/RHS"/>
</dbReference>
<name>A0A7X1GC38_9PSED</name>
<evidence type="ECO:0000313" key="2">
    <source>
        <dbReference type="Proteomes" id="UP000526003"/>
    </source>
</evidence>
<proteinExistence type="predicted"/>